<evidence type="ECO:0000259" key="17">
    <source>
        <dbReference type="PROSITE" id="PS51296"/>
    </source>
</evidence>
<evidence type="ECO:0000313" key="18">
    <source>
        <dbReference type="EMBL" id="AWC95553.1"/>
    </source>
</evidence>
<accession>A0AAU8ZS71</accession>
<dbReference type="PANTHER" id="PTHR21266">
    <property type="entry name" value="IRON-SULFUR DOMAIN CONTAINING PROTEIN"/>
    <property type="match status" value="1"/>
</dbReference>
<evidence type="ECO:0000256" key="3">
    <source>
        <dbReference type="ARBA" id="ARBA00004972"/>
    </source>
</evidence>
<evidence type="ECO:0000256" key="5">
    <source>
        <dbReference type="ARBA" id="ARBA00022714"/>
    </source>
</evidence>
<keyword evidence="10" id="KW-0411">Iron-sulfur</keyword>
<evidence type="ECO:0000256" key="2">
    <source>
        <dbReference type="ARBA" id="ARBA00004370"/>
    </source>
</evidence>
<comment type="cofactor">
    <cofactor evidence="1">
        <name>Fe cation</name>
        <dbReference type="ChEBI" id="CHEBI:24875"/>
    </cofactor>
</comment>
<dbReference type="RefSeq" id="WP_108657286.1">
    <property type="nucleotide sequence ID" value="NZ_CP028956.1"/>
</dbReference>
<sequence length="346" mass="39446">MVIVMCENNHEQRVRKSIPVKYLSENENNQFNSVNGINMAPLPYPNGWFAAYFSHKLKKGKVIRVPYCGQDIVLYRTMSGVACAIDPYCPHLGAHLGYGASVVGEEIVCPFHGLSFDSDGYCSRVPEGAAVPKIALTKRYLHETDGVLFVWSNDKNTPPDWMLPALNTAGFSQNRYETYQLRGLCQDMTENSADPAHFSYLHGLKEVSTSCEQDGYKITYSMKAKVFGQPVHMVMKCYGLGYAVGEASFSRLGLTARTQALGTQTEPLSWTFRMIDSIRINRIAGLPRYMQKIVYAPLIFFIHRWFVETVKEDFIVWQNRKYLHKPGLIPGENNMAVYRRWVKQFY</sequence>
<dbReference type="Gene3D" id="2.102.10.10">
    <property type="entry name" value="Rieske [2Fe-2S] iron-sulphur domain"/>
    <property type="match status" value="1"/>
</dbReference>
<keyword evidence="11" id="KW-0472">Membrane</keyword>
<dbReference type="InterPro" id="IPR036922">
    <property type="entry name" value="Rieske_2Fe-2S_sf"/>
</dbReference>
<evidence type="ECO:0000256" key="7">
    <source>
        <dbReference type="ARBA" id="ARBA00022989"/>
    </source>
</evidence>
<evidence type="ECO:0000256" key="14">
    <source>
        <dbReference type="ARBA" id="ARBA00026095"/>
    </source>
</evidence>
<dbReference type="EC" id="1.14.19.21" evidence="14"/>
<feature type="domain" description="Rieske" evidence="17">
    <location>
        <begin position="48"/>
        <end position="150"/>
    </location>
</feature>
<dbReference type="GO" id="GO:0016020">
    <property type="term" value="C:membrane"/>
    <property type="evidence" value="ECO:0007669"/>
    <property type="project" value="UniProtKB-SubCell"/>
</dbReference>
<comment type="catalytic activity">
    <reaction evidence="16">
        <text>cholesterol + NADPH + O2 + H(+) = 7-dehydrocholesterol + NADP(+) + 2 H2O</text>
        <dbReference type="Rhea" id="RHEA:45024"/>
        <dbReference type="ChEBI" id="CHEBI:15377"/>
        <dbReference type="ChEBI" id="CHEBI:15378"/>
        <dbReference type="ChEBI" id="CHEBI:15379"/>
        <dbReference type="ChEBI" id="CHEBI:16113"/>
        <dbReference type="ChEBI" id="CHEBI:17759"/>
        <dbReference type="ChEBI" id="CHEBI:57783"/>
        <dbReference type="ChEBI" id="CHEBI:58349"/>
        <dbReference type="EC" id="1.14.19.21"/>
    </reaction>
    <physiologicalReaction direction="left-to-right" evidence="16">
        <dbReference type="Rhea" id="RHEA:45025"/>
    </physiologicalReaction>
</comment>
<comment type="pathway">
    <text evidence="12">Steroid hormone biosynthesis; dafachronic acid biosynthesis.</text>
</comment>
<comment type="catalytic activity">
    <reaction evidence="15">
        <text>cholesterol + NADH + O2 + H(+) = 7-dehydrocholesterol + NAD(+) + 2 H2O</text>
        <dbReference type="Rhea" id="RHEA:51644"/>
        <dbReference type="ChEBI" id="CHEBI:15377"/>
        <dbReference type="ChEBI" id="CHEBI:15378"/>
        <dbReference type="ChEBI" id="CHEBI:15379"/>
        <dbReference type="ChEBI" id="CHEBI:16113"/>
        <dbReference type="ChEBI" id="CHEBI:17759"/>
        <dbReference type="ChEBI" id="CHEBI:57540"/>
        <dbReference type="ChEBI" id="CHEBI:57945"/>
        <dbReference type="EC" id="1.14.19.21"/>
    </reaction>
    <physiologicalReaction direction="left-to-right" evidence="15">
        <dbReference type="Rhea" id="RHEA:51645"/>
    </physiologicalReaction>
</comment>
<dbReference type="GO" id="GO:0046872">
    <property type="term" value="F:metal ion binding"/>
    <property type="evidence" value="ECO:0007669"/>
    <property type="project" value="UniProtKB-KW"/>
</dbReference>
<comment type="pathway">
    <text evidence="3">Hormone biosynthesis.</text>
</comment>
<evidence type="ECO:0000256" key="8">
    <source>
        <dbReference type="ARBA" id="ARBA00023002"/>
    </source>
</evidence>
<dbReference type="InterPro" id="IPR017941">
    <property type="entry name" value="Rieske_2Fe-2S"/>
</dbReference>
<dbReference type="Gene3D" id="3.90.380.10">
    <property type="entry name" value="Naphthalene 1,2-dioxygenase Alpha Subunit, Chain A, domain 1"/>
    <property type="match status" value="1"/>
</dbReference>
<evidence type="ECO:0000256" key="11">
    <source>
        <dbReference type="ARBA" id="ARBA00023136"/>
    </source>
</evidence>
<keyword evidence="4" id="KW-0812">Transmembrane</keyword>
<gene>
    <name evidence="18" type="ORF">AM380_18900</name>
</gene>
<reference evidence="18 19" key="1">
    <citation type="submission" date="2018-04" db="EMBL/GenBank/DDBJ databases">
        <title>Whole genome sequencing of Morganella morganii AR_0133.</title>
        <authorList>
            <person name="Conlan S."/>
            <person name="Thomas P.J."/>
            <person name="Mullikin J."/>
            <person name="Frank K.M."/>
            <person name="Segre J.A."/>
        </authorList>
    </citation>
    <scope>NUCLEOTIDE SEQUENCE [LARGE SCALE GENOMIC DNA]</scope>
    <source>
        <strain evidence="18 19">AR_0133</strain>
    </source>
</reference>
<comment type="subcellular location">
    <subcellularLocation>
        <location evidence="2">Membrane</location>
    </subcellularLocation>
</comment>
<evidence type="ECO:0000256" key="13">
    <source>
        <dbReference type="ARBA" id="ARBA00025729"/>
    </source>
</evidence>
<evidence type="ECO:0000313" key="19">
    <source>
        <dbReference type="Proteomes" id="UP000244682"/>
    </source>
</evidence>
<evidence type="ECO:0000256" key="9">
    <source>
        <dbReference type="ARBA" id="ARBA00023004"/>
    </source>
</evidence>
<dbReference type="GO" id="GO:0051537">
    <property type="term" value="F:2 iron, 2 sulfur cluster binding"/>
    <property type="evidence" value="ECO:0007669"/>
    <property type="project" value="UniProtKB-KW"/>
</dbReference>
<keyword evidence="7" id="KW-1133">Transmembrane helix</keyword>
<dbReference type="GO" id="GO:0170056">
    <property type="term" value="F:cholesterol 7-desaturase [NAD(P)H] activity"/>
    <property type="evidence" value="ECO:0007669"/>
    <property type="project" value="UniProtKB-EC"/>
</dbReference>
<dbReference type="Proteomes" id="UP000244682">
    <property type="component" value="Chromosome"/>
</dbReference>
<dbReference type="SUPFAM" id="SSF50022">
    <property type="entry name" value="ISP domain"/>
    <property type="match status" value="1"/>
</dbReference>
<evidence type="ECO:0000256" key="12">
    <source>
        <dbReference type="ARBA" id="ARBA00025712"/>
    </source>
</evidence>
<protein>
    <recommendedName>
        <fullName evidence="14">cholesterol 7-desaturase</fullName>
        <ecNumber evidence="14">1.14.19.21</ecNumber>
    </recommendedName>
</protein>
<dbReference type="GO" id="GO:0008203">
    <property type="term" value="P:cholesterol metabolic process"/>
    <property type="evidence" value="ECO:0007669"/>
    <property type="project" value="InterPro"/>
</dbReference>
<evidence type="ECO:0000256" key="15">
    <source>
        <dbReference type="ARBA" id="ARBA00047853"/>
    </source>
</evidence>
<keyword evidence="6" id="KW-0479">Metal-binding</keyword>
<evidence type="ECO:0000256" key="6">
    <source>
        <dbReference type="ARBA" id="ARBA00022723"/>
    </source>
</evidence>
<name>A0AAU8ZS71_MORMO</name>
<dbReference type="InterPro" id="IPR045605">
    <property type="entry name" value="KshA-like_C"/>
</dbReference>
<dbReference type="PANTHER" id="PTHR21266:SF32">
    <property type="entry name" value="CHOLESTEROL 7-DESATURASE NVD"/>
    <property type="match status" value="1"/>
</dbReference>
<keyword evidence="5" id="KW-0001">2Fe-2S</keyword>
<keyword evidence="8" id="KW-0560">Oxidoreductase</keyword>
<dbReference type="AlphaFoldDB" id="A0AAU8ZS71"/>
<comment type="similarity">
    <text evidence="13">Belongs to the cholesterol 7-desaturase family.</text>
</comment>
<proteinExistence type="inferred from homology"/>
<organism evidence="18 19">
    <name type="scientific">Morganella morganii</name>
    <name type="common">Proteus morganii</name>
    <dbReference type="NCBI Taxonomy" id="582"/>
    <lineage>
        <taxon>Bacteria</taxon>
        <taxon>Pseudomonadati</taxon>
        <taxon>Pseudomonadota</taxon>
        <taxon>Gammaproteobacteria</taxon>
        <taxon>Enterobacterales</taxon>
        <taxon>Morganellaceae</taxon>
        <taxon>Morganella</taxon>
    </lineage>
</organism>
<dbReference type="Pfam" id="PF00355">
    <property type="entry name" value="Rieske"/>
    <property type="match status" value="1"/>
</dbReference>
<dbReference type="PROSITE" id="PS51296">
    <property type="entry name" value="RIESKE"/>
    <property type="match status" value="1"/>
</dbReference>
<evidence type="ECO:0000256" key="4">
    <source>
        <dbReference type="ARBA" id="ARBA00022692"/>
    </source>
</evidence>
<evidence type="ECO:0000256" key="16">
    <source>
        <dbReference type="ARBA" id="ARBA00049548"/>
    </source>
</evidence>
<evidence type="ECO:0000256" key="1">
    <source>
        <dbReference type="ARBA" id="ARBA00001962"/>
    </source>
</evidence>
<evidence type="ECO:0000256" key="10">
    <source>
        <dbReference type="ARBA" id="ARBA00023014"/>
    </source>
</evidence>
<dbReference type="EMBL" id="CP028956">
    <property type="protein sequence ID" value="AWC95553.1"/>
    <property type="molecule type" value="Genomic_DNA"/>
</dbReference>
<dbReference type="Pfam" id="PF19298">
    <property type="entry name" value="KshA_C"/>
    <property type="match status" value="1"/>
</dbReference>
<dbReference type="GO" id="GO:0005737">
    <property type="term" value="C:cytoplasm"/>
    <property type="evidence" value="ECO:0007669"/>
    <property type="project" value="TreeGrafter"/>
</dbReference>
<dbReference type="InterPro" id="IPR050584">
    <property type="entry name" value="Cholesterol_7-desaturase"/>
</dbReference>
<keyword evidence="9" id="KW-0408">Iron</keyword>